<keyword evidence="1" id="KW-0472">Membrane</keyword>
<dbReference type="Proteomes" id="UP001175226">
    <property type="component" value="Unassembled WGS sequence"/>
</dbReference>
<dbReference type="AlphaFoldDB" id="A0AA39MJY3"/>
<sequence>MPVIYQQRIVPAVAGSFAISMLLATAMSVLTVQTPNARVRRGDLGGDAHEGVLEANTSVYGDAKETLLKGAVETVLFEEAQVDDIPVDDAMFCRNDERAGIKSFVPLRVTVACHRKIVWPCSIARRCYRPSITSTAYGRIIPCLASSSLLADVAQASTTTEFLRGGLSDDSAKARTASILKMNC</sequence>
<evidence type="ECO:0000313" key="3">
    <source>
        <dbReference type="Proteomes" id="UP001175226"/>
    </source>
</evidence>
<gene>
    <name evidence="2" type="ORF">EV421DRAFT_1739669</name>
</gene>
<evidence type="ECO:0000256" key="1">
    <source>
        <dbReference type="SAM" id="Phobius"/>
    </source>
</evidence>
<proteinExistence type="predicted"/>
<comment type="caution">
    <text evidence="2">The sequence shown here is derived from an EMBL/GenBank/DDBJ whole genome shotgun (WGS) entry which is preliminary data.</text>
</comment>
<accession>A0AA39MJY3</accession>
<keyword evidence="3" id="KW-1185">Reference proteome</keyword>
<dbReference type="EMBL" id="JAUEPT010000056">
    <property type="protein sequence ID" value="KAK0436205.1"/>
    <property type="molecule type" value="Genomic_DNA"/>
</dbReference>
<reference evidence="2" key="1">
    <citation type="submission" date="2023-06" db="EMBL/GenBank/DDBJ databases">
        <authorList>
            <consortium name="Lawrence Berkeley National Laboratory"/>
            <person name="Ahrendt S."/>
            <person name="Sahu N."/>
            <person name="Indic B."/>
            <person name="Wong-Bajracharya J."/>
            <person name="Merenyi Z."/>
            <person name="Ke H.-M."/>
            <person name="Monk M."/>
            <person name="Kocsube S."/>
            <person name="Drula E."/>
            <person name="Lipzen A."/>
            <person name="Balint B."/>
            <person name="Henrissat B."/>
            <person name="Andreopoulos B."/>
            <person name="Martin F.M."/>
            <person name="Harder C.B."/>
            <person name="Rigling D."/>
            <person name="Ford K.L."/>
            <person name="Foster G.D."/>
            <person name="Pangilinan J."/>
            <person name="Papanicolaou A."/>
            <person name="Barry K."/>
            <person name="LaButti K."/>
            <person name="Viragh M."/>
            <person name="Koriabine M."/>
            <person name="Yan M."/>
            <person name="Riley R."/>
            <person name="Champramary S."/>
            <person name="Plett K.L."/>
            <person name="Tsai I.J."/>
            <person name="Slot J."/>
            <person name="Sipos G."/>
            <person name="Plett J."/>
            <person name="Nagy L.G."/>
            <person name="Grigoriev I.V."/>
        </authorList>
    </citation>
    <scope>NUCLEOTIDE SEQUENCE</scope>
    <source>
        <strain evidence="2">FPL87.14</strain>
    </source>
</reference>
<keyword evidence="1" id="KW-0812">Transmembrane</keyword>
<protein>
    <submittedName>
        <fullName evidence="2">Uncharacterized protein</fullName>
    </submittedName>
</protein>
<feature type="transmembrane region" description="Helical" evidence="1">
    <location>
        <begin position="12"/>
        <end position="32"/>
    </location>
</feature>
<name>A0AA39MJY3_9AGAR</name>
<evidence type="ECO:0000313" key="2">
    <source>
        <dbReference type="EMBL" id="KAK0436205.1"/>
    </source>
</evidence>
<organism evidence="2 3">
    <name type="scientific">Armillaria borealis</name>
    <dbReference type="NCBI Taxonomy" id="47425"/>
    <lineage>
        <taxon>Eukaryota</taxon>
        <taxon>Fungi</taxon>
        <taxon>Dikarya</taxon>
        <taxon>Basidiomycota</taxon>
        <taxon>Agaricomycotina</taxon>
        <taxon>Agaricomycetes</taxon>
        <taxon>Agaricomycetidae</taxon>
        <taxon>Agaricales</taxon>
        <taxon>Marasmiineae</taxon>
        <taxon>Physalacriaceae</taxon>
        <taxon>Armillaria</taxon>
    </lineage>
</organism>
<keyword evidence="1" id="KW-1133">Transmembrane helix</keyword>